<organism evidence="2 3">
    <name type="scientific">Lasiosphaeria miniovina</name>
    <dbReference type="NCBI Taxonomy" id="1954250"/>
    <lineage>
        <taxon>Eukaryota</taxon>
        <taxon>Fungi</taxon>
        <taxon>Dikarya</taxon>
        <taxon>Ascomycota</taxon>
        <taxon>Pezizomycotina</taxon>
        <taxon>Sordariomycetes</taxon>
        <taxon>Sordariomycetidae</taxon>
        <taxon>Sordariales</taxon>
        <taxon>Lasiosphaeriaceae</taxon>
        <taxon>Lasiosphaeria</taxon>
    </lineage>
</organism>
<dbReference type="InterPro" id="IPR045518">
    <property type="entry name" value="2EXR"/>
</dbReference>
<dbReference type="EMBL" id="JAUIRO010000005">
    <property type="protein sequence ID" value="KAK0713992.1"/>
    <property type="molecule type" value="Genomic_DNA"/>
</dbReference>
<gene>
    <name evidence="2" type="ORF">B0T26DRAFT_649228</name>
</gene>
<proteinExistence type="predicted"/>
<keyword evidence="3" id="KW-1185">Reference proteome</keyword>
<evidence type="ECO:0000259" key="1">
    <source>
        <dbReference type="Pfam" id="PF20150"/>
    </source>
</evidence>
<dbReference type="Pfam" id="PF20150">
    <property type="entry name" value="2EXR"/>
    <property type="match status" value="1"/>
</dbReference>
<protein>
    <recommendedName>
        <fullName evidence="1">2EXR domain-containing protein</fullName>
    </recommendedName>
</protein>
<evidence type="ECO:0000313" key="3">
    <source>
        <dbReference type="Proteomes" id="UP001172101"/>
    </source>
</evidence>
<dbReference type="Proteomes" id="UP001172101">
    <property type="component" value="Unassembled WGS sequence"/>
</dbReference>
<evidence type="ECO:0000313" key="2">
    <source>
        <dbReference type="EMBL" id="KAK0713992.1"/>
    </source>
</evidence>
<sequence length="285" mass="32466">MPSSCRSTSTDFPQFALLPAEIQLMIWAEAAAQPPQVHFFQNLEPKFEKWMDEDVLLVPNGQSGARGLVHLSRACKDAHSAVARREQAIDTKTLLRIMLGEARTGTTLRLTLDLRADLVCLGGPDASRQELDAMLEWANPSHILFTGARHLAVRYHPEWDRFRVKPVDHGDTCHRTSWRRRDGMPFCGVCIRCLMARFKKLESFYLIVDGCSPSESATPNNIEAQRAFECPGLKPRAREFQAYNRTYFELLDPWRRDELRLPVTSLKEVENSIVSICHAHPIVKL</sequence>
<name>A0AA40DUL2_9PEZI</name>
<comment type="caution">
    <text evidence="2">The sequence shown here is derived from an EMBL/GenBank/DDBJ whole genome shotgun (WGS) entry which is preliminary data.</text>
</comment>
<dbReference type="GeneID" id="85321337"/>
<dbReference type="RefSeq" id="XP_060295314.1">
    <property type="nucleotide sequence ID" value="XM_060438067.1"/>
</dbReference>
<feature type="domain" description="2EXR" evidence="1">
    <location>
        <begin position="12"/>
        <end position="83"/>
    </location>
</feature>
<accession>A0AA40DUL2</accession>
<dbReference type="AlphaFoldDB" id="A0AA40DUL2"/>
<reference evidence="2" key="1">
    <citation type="submission" date="2023-06" db="EMBL/GenBank/DDBJ databases">
        <title>Genome-scale phylogeny and comparative genomics of the fungal order Sordariales.</title>
        <authorList>
            <consortium name="Lawrence Berkeley National Laboratory"/>
            <person name="Hensen N."/>
            <person name="Bonometti L."/>
            <person name="Westerberg I."/>
            <person name="Brannstrom I.O."/>
            <person name="Guillou S."/>
            <person name="Cros-Aarteil S."/>
            <person name="Calhoun S."/>
            <person name="Haridas S."/>
            <person name="Kuo A."/>
            <person name="Mondo S."/>
            <person name="Pangilinan J."/>
            <person name="Riley R."/>
            <person name="LaButti K."/>
            <person name="Andreopoulos B."/>
            <person name="Lipzen A."/>
            <person name="Chen C."/>
            <person name="Yanf M."/>
            <person name="Daum C."/>
            <person name="Ng V."/>
            <person name="Clum A."/>
            <person name="Steindorff A."/>
            <person name="Ohm R."/>
            <person name="Martin F."/>
            <person name="Silar P."/>
            <person name="Natvig D."/>
            <person name="Lalanne C."/>
            <person name="Gautier V."/>
            <person name="Ament-velasquez S.L."/>
            <person name="Kruys A."/>
            <person name="Hutchinson M.I."/>
            <person name="Powell A.J."/>
            <person name="Barry K."/>
            <person name="Miller A.N."/>
            <person name="Grigoriev I.V."/>
            <person name="Debuchy R."/>
            <person name="Gladieux P."/>
            <person name="Thoren M.H."/>
            <person name="Johannesson H."/>
        </authorList>
    </citation>
    <scope>NUCLEOTIDE SEQUENCE</scope>
    <source>
        <strain evidence="2">SMH2392-1A</strain>
    </source>
</reference>